<dbReference type="Pfam" id="PF08281">
    <property type="entry name" value="Sigma70_r4_2"/>
    <property type="match status" value="1"/>
</dbReference>
<dbReference type="EMBL" id="FRDF01000012">
    <property type="protein sequence ID" value="SHN60395.1"/>
    <property type="molecule type" value="Genomic_DNA"/>
</dbReference>
<evidence type="ECO:0000256" key="1">
    <source>
        <dbReference type="ARBA" id="ARBA00010641"/>
    </source>
</evidence>
<comment type="similarity">
    <text evidence="1">Belongs to the sigma-70 factor family. ECF subfamily.</text>
</comment>
<protein>
    <submittedName>
        <fullName evidence="8">RNA polymerase sigma-70 factor, ECF subfamily</fullName>
    </submittedName>
</protein>
<dbReference type="InterPro" id="IPR039425">
    <property type="entry name" value="RNA_pol_sigma-70-like"/>
</dbReference>
<keyword evidence="9" id="KW-1185">Reference proteome</keyword>
<feature type="domain" description="RNA polymerase sigma-70 region 2" evidence="6">
    <location>
        <begin position="35"/>
        <end position="111"/>
    </location>
</feature>
<dbReference type="InterPro" id="IPR014284">
    <property type="entry name" value="RNA_pol_sigma-70_dom"/>
</dbReference>
<dbReference type="SUPFAM" id="SSF88659">
    <property type="entry name" value="Sigma3 and sigma4 domains of RNA polymerase sigma factors"/>
    <property type="match status" value="1"/>
</dbReference>
<dbReference type="OrthoDB" id="9794372at2"/>
<evidence type="ECO:0000313" key="8">
    <source>
        <dbReference type="EMBL" id="SHN60395.1"/>
    </source>
</evidence>
<dbReference type="PANTHER" id="PTHR43133:SF8">
    <property type="entry name" value="RNA POLYMERASE SIGMA FACTOR HI_1459-RELATED"/>
    <property type="match status" value="1"/>
</dbReference>
<dbReference type="STRING" id="198312.SAMN02745193_02121"/>
<dbReference type="GO" id="GO:0016987">
    <property type="term" value="F:sigma factor activity"/>
    <property type="evidence" value="ECO:0007669"/>
    <property type="project" value="UniProtKB-KW"/>
</dbReference>
<dbReference type="InterPro" id="IPR013324">
    <property type="entry name" value="RNA_pol_sigma_r3/r4-like"/>
</dbReference>
<keyword evidence="3" id="KW-0731">Sigma factor</keyword>
<keyword evidence="4" id="KW-0238">DNA-binding</keyword>
<dbReference type="SUPFAM" id="SSF88946">
    <property type="entry name" value="Sigma2 domain of RNA polymerase sigma factors"/>
    <property type="match status" value="1"/>
</dbReference>
<dbReference type="NCBIfam" id="TIGR02937">
    <property type="entry name" value="sigma70-ECF"/>
    <property type="match status" value="1"/>
</dbReference>
<dbReference type="GO" id="GO:0006352">
    <property type="term" value="P:DNA-templated transcription initiation"/>
    <property type="evidence" value="ECO:0007669"/>
    <property type="project" value="InterPro"/>
</dbReference>
<accession>A0A1M7SPL0</accession>
<evidence type="ECO:0000256" key="5">
    <source>
        <dbReference type="ARBA" id="ARBA00023163"/>
    </source>
</evidence>
<evidence type="ECO:0000313" key="9">
    <source>
        <dbReference type="Proteomes" id="UP000184391"/>
    </source>
</evidence>
<evidence type="ECO:0000256" key="4">
    <source>
        <dbReference type="ARBA" id="ARBA00023125"/>
    </source>
</evidence>
<dbReference type="InterPro" id="IPR007627">
    <property type="entry name" value="RNA_pol_sigma70_r2"/>
</dbReference>
<dbReference type="InterPro" id="IPR013325">
    <property type="entry name" value="RNA_pol_sigma_r2"/>
</dbReference>
<organism evidence="8 9">
    <name type="scientific">Erythrobacter sanguineus</name>
    <dbReference type="NCBI Taxonomy" id="198312"/>
    <lineage>
        <taxon>Bacteria</taxon>
        <taxon>Pseudomonadati</taxon>
        <taxon>Pseudomonadota</taxon>
        <taxon>Alphaproteobacteria</taxon>
        <taxon>Sphingomonadales</taxon>
        <taxon>Erythrobacteraceae</taxon>
        <taxon>Erythrobacter/Porphyrobacter group</taxon>
        <taxon>Erythrobacter</taxon>
    </lineage>
</organism>
<dbReference type="RefSeq" id="WP_086616561.1">
    <property type="nucleotide sequence ID" value="NZ_FRDF01000012.1"/>
</dbReference>
<sequence length="201" mass="21323">MTASGEISPPAPAADDAALVARMAARDPAALREAIARHAGALGRIAFRMTGDAHEAEDIVQEACLRLWDHAPRLAARHPAGTSAAAALRLSGWLARVVTNLAIDRLRLARRISGEDVPDHADDAPLADARIEADQCGASTRALVLALPDRQRAAIVLTYYEELPNAEAAAAMEMNIKAFESLLHRARAGLRQAFAGQGDAQ</sequence>
<evidence type="ECO:0000259" key="7">
    <source>
        <dbReference type="Pfam" id="PF08281"/>
    </source>
</evidence>
<dbReference type="Gene3D" id="1.10.1740.10">
    <property type="match status" value="1"/>
</dbReference>
<dbReference type="Proteomes" id="UP000184391">
    <property type="component" value="Unassembled WGS sequence"/>
</dbReference>
<keyword evidence="2" id="KW-0805">Transcription regulation</keyword>
<reference evidence="9" key="1">
    <citation type="submission" date="2016-12" db="EMBL/GenBank/DDBJ databases">
        <authorList>
            <person name="Varghese N."/>
            <person name="Submissions S."/>
        </authorList>
    </citation>
    <scope>NUCLEOTIDE SEQUENCE [LARGE SCALE GENOMIC DNA]</scope>
    <source>
        <strain evidence="9">DSM 11032</strain>
    </source>
</reference>
<feature type="domain" description="RNA polymerase sigma factor 70 region 4 type 2" evidence="7">
    <location>
        <begin position="141"/>
        <end position="188"/>
    </location>
</feature>
<name>A0A1M7SPL0_9SPHN</name>
<dbReference type="InterPro" id="IPR036388">
    <property type="entry name" value="WH-like_DNA-bd_sf"/>
</dbReference>
<gene>
    <name evidence="8" type="ORF">SAMN02745193_02121</name>
</gene>
<dbReference type="InterPro" id="IPR013249">
    <property type="entry name" value="RNA_pol_sigma70_r4_t2"/>
</dbReference>
<dbReference type="AlphaFoldDB" id="A0A1M7SPL0"/>
<dbReference type="PANTHER" id="PTHR43133">
    <property type="entry name" value="RNA POLYMERASE ECF-TYPE SIGMA FACTO"/>
    <property type="match status" value="1"/>
</dbReference>
<dbReference type="GO" id="GO:0003677">
    <property type="term" value="F:DNA binding"/>
    <property type="evidence" value="ECO:0007669"/>
    <property type="project" value="UniProtKB-KW"/>
</dbReference>
<proteinExistence type="inferred from homology"/>
<dbReference type="Gene3D" id="1.10.10.10">
    <property type="entry name" value="Winged helix-like DNA-binding domain superfamily/Winged helix DNA-binding domain"/>
    <property type="match status" value="1"/>
</dbReference>
<evidence type="ECO:0000256" key="3">
    <source>
        <dbReference type="ARBA" id="ARBA00023082"/>
    </source>
</evidence>
<dbReference type="Pfam" id="PF04542">
    <property type="entry name" value="Sigma70_r2"/>
    <property type="match status" value="1"/>
</dbReference>
<evidence type="ECO:0000259" key="6">
    <source>
        <dbReference type="Pfam" id="PF04542"/>
    </source>
</evidence>
<evidence type="ECO:0000256" key="2">
    <source>
        <dbReference type="ARBA" id="ARBA00023015"/>
    </source>
</evidence>
<keyword evidence="5" id="KW-0804">Transcription</keyword>